<gene>
    <name evidence="2" type="ORF">CWE22_04760</name>
</gene>
<evidence type="ECO:0000313" key="3">
    <source>
        <dbReference type="Proteomes" id="UP000287766"/>
    </source>
</evidence>
<organism evidence="2 3">
    <name type="scientific">Pseudidiomarina aestuarii</name>
    <dbReference type="NCBI Taxonomy" id="624146"/>
    <lineage>
        <taxon>Bacteria</taxon>
        <taxon>Pseudomonadati</taxon>
        <taxon>Pseudomonadota</taxon>
        <taxon>Gammaproteobacteria</taxon>
        <taxon>Alteromonadales</taxon>
        <taxon>Idiomarinaceae</taxon>
        <taxon>Pseudidiomarina</taxon>
    </lineage>
</organism>
<evidence type="ECO:0000259" key="1">
    <source>
        <dbReference type="Pfam" id="PF01230"/>
    </source>
</evidence>
<feature type="domain" description="HIT" evidence="1">
    <location>
        <begin position="19"/>
        <end position="103"/>
    </location>
</feature>
<proteinExistence type="predicted"/>
<dbReference type="EMBL" id="PIPR01000001">
    <property type="protein sequence ID" value="RUO41478.1"/>
    <property type="molecule type" value="Genomic_DNA"/>
</dbReference>
<dbReference type="Pfam" id="PF01230">
    <property type="entry name" value="HIT"/>
    <property type="match status" value="1"/>
</dbReference>
<dbReference type="AlphaFoldDB" id="A0A7Z6ZUB0"/>
<dbReference type="InterPro" id="IPR036265">
    <property type="entry name" value="HIT-like_sf"/>
</dbReference>
<reference evidence="3" key="1">
    <citation type="journal article" date="2018" name="Front. Microbiol.">
        <title>Genome-Based Analysis Reveals the Taxonomy and Diversity of the Family Idiomarinaceae.</title>
        <authorList>
            <person name="Liu Y."/>
            <person name="Lai Q."/>
            <person name="Shao Z."/>
        </authorList>
    </citation>
    <scope>NUCLEOTIDE SEQUENCE [LARGE SCALE GENOMIC DNA]</scope>
    <source>
        <strain evidence="3">KYW314</strain>
    </source>
</reference>
<dbReference type="InterPro" id="IPR026026">
    <property type="entry name" value="HIT_Hint"/>
</dbReference>
<keyword evidence="2" id="KW-0378">Hydrolase</keyword>
<dbReference type="InterPro" id="IPR011146">
    <property type="entry name" value="HIT-like"/>
</dbReference>
<keyword evidence="3" id="KW-1185">Reference proteome</keyword>
<dbReference type="GO" id="GO:0016787">
    <property type="term" value="F:hydrolase activity"/>
    <property type="evidence" value="ECO:0007669"/>
    <property type="project" value="UniProtKB-KW"/>
</dbReference>
<comment type="caution">
    <text evidence="2">The sequence shown here is derived from an EMBL/GenBank/DDBJ whole genome shotgun (WGS) entry which is preliminary data.</text>
</comment>
<accession>A0A7Z6ZUB0</accession>
<evidence type="ECO:0000313" key="2">
    <source>
        <dbReference type="EMBL" id="RUO41478.1"/>
    </source>
</evidence>
<protein>
    <submittedName>
        <fullName evidence="2">Diadenosine tetraphosphate hydrolase</fullName>
    </submittedName>
</protein>
<dbReference type="RefSeq" id="WP_169930214.1">
    <property type="nucleotide sequence ID" value="NZ_PIPR01000001.1"/>
</dbReference>
<dbReference type="SUPFAM" id="SSF54197">
    <property type="entry name" value="HIT-like"/>
    <property type="match status" value="1"/>
</dbReference>
<dbReference type="Gene3D" id="3.30.428.10">
    <property type="entry name" value="HIT-like"/>
    <property type="match status" value="1"/>
</dbReference>
<sequence length="142" mass="16371">MTNVGYNKFALDTRLEHDTIDLGERGICRVLRFDDQRYDWLVLVPQRADCIEFIDLNEADQQQLAADVRWAATLLRQHGKGQKLNVGALGNVVAQLHIHMVLRAPDDPAWPGPVWGHSPAQRFTPVDAAKEQHRWRRWLELD</sequence>
<name>A0A7Z6ZUB0_9GAMM</name>
<dbReference type="PIRSF" id="PIRSF000714">
    <property type="entry name" value="HIT"/>
    <property type="match status" value="1"/>
</dbReference>
<dbReference type="Proteomes" id="UP000287766">
    <property type="component" value="Unassembled WGS sequence"/>
</dbReference>